<dbReference type="RefSeq" id="WP_091341567.1">
    <property type="nucleotide sequence ID" value="NZ_FMHV01000002.1"/>
</dbReference>
<dbReference type="EMBL" id="FMHV01000002">
    <property type="protein sequence ID" value="SCL25011.1"/>
    <property type="molecule type" value="Genomic_DNA"/>
</dbReference>
<dbReference type="GO" id="GO:0016747">
    <property type="term" value="F:acyltransferase activity, transferring groups other than amino-acyl groups"/>
    <property type="evidence" value="ECO:0007669"/>
    <property type="project" value="InterPro"/>
</dbReference>
<name>A0A1C6S6C3_9ACTN</name>
<sequence>MITAEQVLVGRDAFLDATGHHPYARHSLWRDHEPRGWRRDGAVVWLLPPEQGPASGALGAPAPALDFFGGLVADGVLRAGQWLHLPRTSPDELAGRLAITRLDQWDFLWTTTPPPVQPEEERVVRLTEADHPALAELIEESFPTTTSRPGDPRIVDWYGIRDGDRLVACGADRSRGDIGFLAGLTVATDRRGRGLGAALTAGMARALSARYDHVALGVYTDNVGAIRLYRRLGFTHAVPRSSVHLG</sequence>
<accession>A0A1C6S6C3</accession>
<evidence type="ECO:0000313" key="2">
    <source>
        <dbReference type="EMBL" id="SCL25011.1"/>
    </source>
</evidence>
<dbReference type="InterPro" id="IPR016181">
    <property type="entry name" value="Acyl_CoA_acyltransferase"/>
</dbReference>
<dbReference type="SUPFAM" id="SSF55729">
    <property type="entry name" value="Acyl-CoA N-acyltransferases (Nat)"/>
    <property type="match status" value="1"/>
</dbReference>
<organism evidence="2 3">
    <name type="scientific">Micromonospora rhizosphaerae</name>
    <dbReference type="NCBI Taxonomy" id="568872"/>
    <lineage>
        <taxon>Bacteria</taxon>
        <taxon>Bacillati</taxon>
        <taxon>Actinomycetota</taxon>
        <taxon>Actinomycetes</taxon>
        <taxon>Micromonosporales</taxon>
        <taxon>Micromonosporaceae</taxon>
        <taxon>Micromonospora</taxon>
    </lineage>
</organism>
<dbReference type="InterPro" id="IPR013653">
    <property type="entry name" value="GCN5-like_dom"/>
</dbReference>
<dbReference type="Pfam" id="PF08445">
    <property type="entry name" value="FR47"/>
    <property type="match status" value="1"/>
</dbReference>
<dbReference type="STRING" id="568872.GA0070624_3030"/>
<gene>
    <name evidence="2" type="ORF">GA0070624_3030</name>
</gene>
<feature type="domain" description="N-acetyltransferase" evidence="1">
    <location>
        <begin position="121"/>
        <end position="246"/>
    </location>
</feature>
<proteinExistence type="predicted"/>
<reference evidence="3" key="1">
    <citation type="submission" date="2016-06" db="EMBL/GenBank/DDBJ databases">
        <authorList>
            <person name="Varghese N."/>
            <person name="Submissions Spin"/>
        </authorList>
    </citation>
    <scope>NUCLEOTIDE SEQUENCE [LARGE SCALE GENOMIC DNA]</scope>
    <source>
        <strain evidence="3">DSM 45431</strain>
    </source>
</reference>
<dbReference type="Gene3D" id="3.40.630.30">
    <property type="match status" value="1"/>
</dbReference>
<evidence type="ECO:0000259" key="1">
    <source>
        <dbReference type="PROSITE" id="PS51186"/>
    </source>
</evidence>
<keyword evidence="3" id="KW-1185">Reference proteome</keyword>
<dbReference type="PROSITE" id="PS51186">
    <property type="entry name" value="GNAT"/>
    <property type="match status" value="1"/>
</dbReference>
<dbReference type="CDD" id="cd04301">
    <property type="entry name" value="NAT_SF"/>
    <property type="match status" value="1"/>
</dbReference>
<dbReference type="Proteomes" id="UP000199413">
    <property type="component" value="Unassembled WGS sequence"/>
</dbReference>
<dbReference type="InterPro" id="IPR000182">
    <property type="entry name" value="GNAT_dom"/>
</dbReference>
<evidence type="ECO:0000313" key="3">
    <source>
        <dbReference type="Proteomes" id="UP000199413"/>
    </source>
</evidence>
<protein>
    <submittedName>
        <fullName evidence="2">FR47-like protein</fullName>
    </submittedName>
</protein>
<dbReference type="AlphaFoldDB" id="A0A1C6S6C3"/>
<dbReference type="OrthoDB" id="3700890at2"/>